<protein>
    <submittedName>
        <fullName evidence="1">Uncharacterized protein</fullName>
    </submittedName>
</protein>
<proteinExistence type="predicted"/>
<gene>
    <name evidence="1" type="ORF">HPB50_006281</name>
</gene>
<dbReference type="Proteomes" id="UP000821845">
    <property type="component" value="Chromosome 1"/>
</dbReference>
<accession>A0ACB7TDB2</accession>
<evidence type="ECO:0000313" key="1">
    <source>
        <dbReference type="EMBL" id="KAH6944933.1"/>
    </source>
</evidence>
<comment type="caution">
    <text evidence="1">The sequence shown here is derived from an EMBL/GenBank/DDBJ whole genome shotgun (WGS) entry which is preliminary data.</text>
</comment>
<dbReference type="EMBL" id="CM023481">
    <property type="protein sequence ID" value="KAH6944933.1"/>
    <property type="molecule type" value="Genomic_DNA"/>
</dbReference>
<organism evidence="1 2">
    <name type="scientific">Hyalomma asiaticum</name>
    <name type="common">Tick</name>
    <dbReference type="NCBI Taxonomy" id="266040"/>
    <lineage>
        <taxon>Eukaryota</taxon>
        <taxon>Metazoa</taxon>
        <taxon>Ecdysozoa</taxon>
        <taxon>Arthropoda</taxon>
        <taxon>Chelicerata</taxon>
        <taxon>Arachnida</taxon>
        <taxon>Acari</taxon>
        <taxon>Parasitiformes</taxon>
        <taxon>Ixodida</taxon>
        <taxon>Ixodoidea</taxon>
        <taxon>Ixodidae</taxon>
        <taxon>Hyalomminae</taxon>
        <taxon>Hyalomma</taxon>
    </lineage>
</organism>
<reference evidence="1" key="1">
    <citation type="submission" date="2020-05" db="EMBL/GenBank/DDBJ databases">
        <title>Large-scale comparative analyses of tick genomes elucidate their genetic diversity and vector capacities.</title>
        <authorList>
            <person name="Jia N."/>
            <person name="Wang J."/>
            <person name="Shi W."/>
            <person name="Du L."/>
            <person name="Sun Y."/>
            <person name="Zhan W."/>
            <person name="Jiang J."/>
            <person name="Wang Q."/>
            <person name="Zhang B."/>
            <person name="Ji P."/>
            <person name="Sakyi L.B."/>
            <person name="Cui X."/>
            <person name="Yuan T."/>
            <person name="Jiang B."/>
            <person name="Yang W."/>
            <person name="Lam T.T.-Y."/>
            <person name="Chang Q."/>
            <person name="Ding S."/>
            <person name="Wang X."/>
            <person name="Zhu J."/>
            <person name="Ruan X."/>
            <person name="Zhao L."/>
            <person name="Wei J."/>
            <person name="Que T."/>
            <person name="Du C."/>
            <person name="Cheng J."/>
            <person name="Dai P."/>
            <person name="Han X."/>
            <person name="Huang E."/>
            <person name="Gao Y."/>
            <person name="Liu J."/>
            <person name="Shao H."/>
            <person name="Ye R."/>
            <person name="Li L."/>
            <person name="Wei W."/>
            <person name="Wang X."/>
            <person name="Wang C."/>
            <person name="Yang T."/>
            <person name="Huo Q."/>
            <person name="Li W."/>
            <person name="Guo W."/>
            <person name="Chen H."/>
            <person name="Zhou L."/>
            <person name="Ni X."/>
            <person name="Tian J."/>
            <person name="Zhou Y."/>
            <person name="Sheng Y."/>
            <person name="Liu T."/>
            <person name="Pan Y."/>
            <person name="Xia L."/>
            <person name="Li J."/>
            <person name="Zhao F."/>
            <person name="Cao W."/>
        </authorList>
    </citation>
    <scope>NUCLEOTIDE SEQUENCE</scope>
    <source>
        <strain evidence="1">Hyas-2018</strain>
    </source>
</reference>
<sequence>MDENSLFVDAARYPSKKAFTALAIDTKGEMRSAWPTTARHPEAAKEVVIERAILSMGPNGIISDSKPALDYTGSAPQPHLHPNADTLAVQLCAATKASLCSYNGCQRRSAFFDVVLPVIVQKSDDLMVGAFFPDAGGAFTTAAIKRSKRSLRQ</sequence>
<evidence type="ECO:0000313" key="2">
    <source>
        <dbReference type="Proteomes" id="UP000821845"/>
    </source>
</evidence>
<keyword evidence="2" id="KW-1185">Reference proteome</keyword>
<name>A0ACB7TDB2_HYAAI</name>